<dbReference type="PROSITE" id="PS50837">
    <property type="entry name" value="NACHT"/>
    <property type="match status" value="1"/>
</dbReference>
<reference evidence="5 6" key="1">
    <citation type="submission" date="2015-04" db="EMBL/GenBank/DDBJ databases">
        <title>Genome sequence of Ceratocystis platani, a major pathogen of plane trees.</title>
        <authorList>
            <person name="Belbahri L."/>
        </authorList>
    </citation>
    <scope>NUCLEOTIDE SEQUENCE [LARGE SCALE GENOMIC DNA]</scope>
    <source>
        <strain evidence="5 6">CFO</strain>
    </source>
</reference>
<dbReference type="InterPro" id="IPR056884">
    <property type="entry name" value="NPHP3-like_N"/>
</dbReference>
<sequence length="593" mass="65680">MHIPGSQPKTRNTMLLGTSSRLSAKPIPVSLPSLQEKIWQQAYCNLESEEPTLVEAFEKIILSQLHPGTTSTTSTDRIKVTPLQMKQFVEDGIDRSKKEIALKQGIDSGLQAVNSIRGIIDGAIRVAPEAAVIWAAVSLGIEVLTGPVTEALKNRQGIQYVLGRTEWYWNLAGLLLDQNKSNTATVLLRDGLEKNIVELFQKLLAYQIRSICLYDRNKVVTAFRDALLIDDWAGKLADIKEAERSVQGDMDQYNTQDSRMKMNELNDTTAALQRSLGNIHAEMQSQGEQQKKRQEDDKDKQCLIDLNVTDPQTDKMNIEDKKGGLLKDSYQWILEHRDFQNFKNNAESGILWIKGDPGKGKTMLLCGIINELESDPSMSPYYFFCQATGGDRLSTATSVLRSLIHQLARRNPQLMEHVRKNYDYMGKTVFQNDNAWYELRKIATAMLNDLSLRNAILIVDALDECMTLEGHSNTVSSVVFSNDGQRLASASVDKTVKIWDAISGVCVQTLEGHSSILTSVVFSNDGQRLASGSLDTTVKIWDATSGACVQTLEGHGNDVTSVVFSNDGQRLASGSGDTTVKIWDATSATGIRV</sequence>
<dbReference type="InterPro" id="IPR027417">
    <property type="entry name" value="P-loop_NTPase"/>
</dbReference>
<evidence type="ECO:0000313" key="6">
    <source>
        <dbReference type="Proteomes" id="UP000034841"/>
    </source>
</evidence>
<dbReference type="PANTHER" id="PTHR19848">
    <property type="entry name" value="WD40 REPEAT PROTEIN"/>
    <property type="match status" value="1"/>
</dbReference>
<evidence type="ECO:0000256" key="3">
    <source>
        <dbReference type="PROSITE-ProRule" id="PRU00221"/>
    </source>
</evidence>
<evidence type="ECO:0000256" key="1">
    <source>
        <dbReference type="ARBA" id="ARBA00022574"/>
    </source>
</evidence>
<dbReference type="PANTHER" id="PTHR19848:SF8">
    <property type="entry name" value="F-BOX AND WD REPEAT DOMAIN CONTAINING 7"/>
    <property type="match status" value="1"/>
</dbReference>
<protein>
    <submittedName>
        <fullName evidence="5">Vegetative incompatibility protein HET-E-1</fullName>
    </submittedName>
</protein>
<dbReference type="OrthoDB" id="538223at2759"/>
<dbReference type="InterPro" id="IPR031359">
    <property type="entry name" value="NACHT_N"/>
</dbReference>
<dbReference type="SUPFAM" id="SSF52540">
    <property type="entry name" value="P-loop containing nucleoside triphosphate hydrolases"/>
    <property type="match status" value="1"/>
</dbReference>
<proteinExistence type="predicted"/>
<comment type="caution">
    <text evidence="5">The sequence shown here is derived from an EMBL/GenBank/DDBJ whole genome shotgun (WGS) entry which is preliminary data.</text>
</comment>
<dbReference type="PROSITE" id="PS50082">
    <property type="entry name" value="WD_REPEATS_2"/>
    <property type="match status" value="3"/>
</dbReference>
<feature type="repeat" description="WD" evidence="3">
    <location>
        <begin position="552"/>
        <end position="593"/>
    </location>
</feature>
<name>A0A0F8CPM2_CERFI</name>
<dbReference type="EMBL" id="LBBL01000355">
    <property type="protein sequence ID" value="KKF92662.1"/>
    <property type="molecule type" value="Genomic_DNA"/>
</dbReference>
<dbReference type="Pfam" id="PF17100">
    <property type="entry name" value="NACHT_N"/>
    <property type="match status" value="1"/>
</dbReference>
<accession>A0A0F8CPM2</accession>
<keyword evidence="6" id="KW-1185">Reference proteome</keyword>
<evidence type="ECO:0000259" key="4">
    <source>
        <dbReference type="PROSITE" id="PS50837"/>
    </source>
</evidence>
<dbReference type="InterPro" id="IPR001680">
    <property type="entry name" value="WD40_rpt"/>
</dbReference>
<evidence type="ECO:0000256" key="2">
    <source>
        <dbReference type="ARBA" id="ARBA00022737"/>
    </source>
</evidence>
<dbReference type="InterPro" id="IPR020472">
    <property type="entry name" value="WD40_PAC1"/>
</dbReference>
<dbReference type="InterPro" id="IPR015943">
    <property type="entry name" value="WD40/YVTN_repeat-like_dom_sf"/>
</dbReference>
<feature type="repeat" description="WD" evidence="3">
    <location>
        <begin position="468"/>
        <end position="509"/>
    </location>
</feature>
<feature type="repeat" description="WD" evidence="3">
    <location>
        <begin position="510"/>
        <end position="551"/>
    </location>
</feature>
<dbReference type="PROSITE" id="PS00678">
    <property type="entry name" value="WD_REPEATS_1"/>
    <property type="match status" value="2"/>
</dbReference>
<dbReference type="Pfam" id="PF24883">
    <property type="entry name" value="NPHP3_N"/>
    <property type="match status" value="1"/>
</dbReference>
<dbReference type="InterPro" id="IPR019775">
    <property type="entry name" value="WD40_repeat_CS"/>
</dbReference>
<dbReference type="AlphaFoldDB" id="A0A0F8CPM2"/>
<dbReference type="InterPro" id="IPR036322">
    <property type="entry name" value="WD40_repeat_dom_sf"/>
</dbReference>
<dbReference type="SUPFAM" id="SSF50978">
    <property type="entry name" value="WD40 repeat-like"/>
    <property type="match status" value="1"/>
</dbReference>
<organism evidence="5 6">
    <name type="scientific">Ceratocystis fimbriata f. sp. platani</name>
    <dbReference type="NCBI Taxonomy" id="88771"/>
    <lineage>
        <taxon>Eukaryota</taxon>
        <taxon>Fungi</taxon>
        <taxon>Dikarya</taxon>
        <taxon>Ascomycota</taxon>
        <taxon>Pezizomycotina</taxon>
        <taxon>Sordariomycetes</taxon>
        <taxon>Hypocreomycetidae</taxon>
        <taxon>Microascales</taxon>
        <taxon>Ceratocystidaceae</taxon>
        <taxon>Ceratocystis</taxon>
    </lineage>
</organism>
<gene>
    <name evidence="5" type="primary">HET-E1_25</name>
    <name evidence="5" type="ORF">CFO_g4989</name>
</gene>
<dbReference type="CDD" id="cd00200">
    <property type="entry name" value="WD40"/>
    <property type="match status" value="1"/>
</dbReference>
<dbReference type="PROSITE" id="PS50294">
    <property type="entry name" value="WD_REPEATS_REGION"/>
    <property type="match status" value="3"/>
</dbReference>
<dbReference type="InterPro" id="IPR007111">
    <property type="entry name" value="NACHT_NTPase"/>
</dbReference>
<evidence type="ECO:0000313" key="5">
    <source>
        <dbReference type="EMBL" id="KKF92662.1"/>
    </source>
</evidence>
<dbReference type="Proteomes" id="UP000034841">
    <property type="component" value="Unassembled WGS sequence"/>
</dbReference>
<dbReference type="SMART" id="SM00320">
    <property type="entry name" value="WD40"/>
    <property type="match status" value="3"/>
</dbReference>
<feature type="domain" description="NACHT" evidence="4">
    <location>
        <begin position="349"/>
        <end position="464"/>
    </location>
</feature>
<dbReference type="PRINTS" id="PR00320">
    <property type="entry name" value="GPROTEINBRPT"/>
</dbReference>
<dbReference type="Gene3D" id="2.130.10.10">
    <property type="entry name" value="YVTN repeat-like/Quinoprotein amine dehydrogenase"/>
    <property type="match status" value="1"/>
</dbReference>
<dbReference type="Pfam" id="PF00400">
    <property type="entry name" value="WD40"/>
    <property type="match status" value="2"/>
</dbReference>
<keyword evidence="1 3" id="KW-0853">WD repeat</keyword>
<keyword evidence="2" id="KW-0677">Repeat</keyword>